<comment type="caution">
    <text evidence="2">The sequence shown here is derived from an EMBL/GenBank/DDBJ whole genome shotgun (WGS) entry which is preliminary data.</text>
</comment>
<organism evidence="2 3">
    <name type="scientific">Candidatus Curtissbacteria bacterium GW2011_GWC1_44_33</name>
    <dbReference type="NCBI Taxonomy" id="1618413"/>
    <lineage>
        <taxon>Bacteria</taxon>
        <taxon>Candidatus Curtissiibacteriota</taxon>
    </lineage>
</organism>
<dbReference type="SUPFAM" id="SSF89447">
    <property type="entry name" value="AbrB/MazE/MraZ-like"/>
    <property type="match status" value="1"/>
</dbReference>
<evidence type="ECO:0000313" key="2">
    <source>
        <dbReference type="EMBL" id="KKT67336.1"/>
    </source>
</evidence>
<dbReference type="InterPro" id="IPR007159">
    <property type="entry name" value="SpoVT-AbrB_dom"/>
</dbReference>
<name>A0A0G1J6S0_9BACT</name>
<dbReference type="SMART" id="SM00966">
    <property type="entry name" value="SpoVT_AbrB"/>
    <property type="match status" value="1"/>
</dbReference>
<gene>
    <name evidence="2" type="ORF">UW61_C0011G0016</name>
</gene>
<protein>
    <recommendedName>
        <fullName evidence="1">SpoVT-AbrB domain-containing protein</fullName>
    </recommendedName>
</protein>
<accession>A0A0G1J6S0</accession>
<dbReference type="Gene3D" id="2.10.260.10">
    <property type="match status" value="1"/>
</dbReference>
<evidence type="ECO:0000313" key="3">
    <source>
        <dbReference type="Proteomes" id="UP000033901"/>
    </source>
</evidence>
<proteinExistence type="predicted"/>
<dbReference type="InterPro" id="IPR037914">
    <property type="entry name" value="SpoVT-AbrB_sf"/>
</dbReference>
<feature type="domain" description="SpoVT-AbrB" evidence="1">
    <location>
        <begin position="7"/>
        <end position="54"/>
    </location>
</feature>
<dbReference type="Proteomes" id="UP000033901">
    <property type="component" value="Unassembled WGS sequence"/>
</dbReference>
<dbReference type="GO" id="GO:0003677">
    <property type="term" value="F:DNA binding"/>
    <property type="evidence" value="ECO:0007669"/>
    <property type="project" value="InterPro"/>
</dbReference>
<reference evidence="2 3" key="1">
    <citation type="journal article" date="2015" name="Nature">
        <title>rRNA introns, odd ribosomes, and small enigmatic genomes across a large radiation of phyla.</title>
        <authorList>
            <person name="Brown C.T."/>
            <person name="Hug L.A."/>
            <person name="Thomas B.C."/>
            <person name="Sharon I."/>
            <person name="Castelle C.J."/>
            <person name="Singh A."/>
            <person name="Wilkins M.J."/>
            <person name="Williams K.H."/>
            <person name="Banfield J.F."/>
        </authorList>
    </citation>
    <scope>NUCLEOTIDE SEQUENCE [LARGE SCALE GENOMIC DNA]</scope>
</reference>
<evidence type="ECO:0000259" key="1">
    <source>
        <dbReference type="SMART" id="SM00966"/>
    </source>
</evidence>
<dbReference type="EMBL" id="LCIZ01000011">
    <property type="protein sequence ID" value="KKT67336.1"/>
    <property type="molecule type" value="Genomic_DNA"/>
</dbReference>
<dbReference type="AlphaFoldDB" id="A0A0G1J6S0"/>
<sequence length="91" mass="10380">MQLQTTTIVRNRGQLTIPESIRDRLEWTAPGSVVTVAQVGVDKIIIKPHAADKKRVDWNKLWRNIELARSHKGTYAGSLSRFIAADRESRR</sequence>